<dbReference type="Proteomes" id="UP001497700">
    <property type="component" value="Unassembled WGS sequence"/>
</dbReference>
<accession>A0ACB9Z6M9</accession>
<organism evidence="1 2">
    <name type="scientific">Hypoxylon rubiginosum</name>
    <dbReference type="NCBI Taxonomy" id="110542"/>
    <lineage>
        <taxon>Eukaryota</taxon>
        <taxon>Fungi</taxon>
        <taxon>Dikarya</taxon>
        <taxon>Ascomycota</taxon>
        <taxon>Pezizomycotina</taxon>
        <taxon>Sordariomycetes</taxon>
        <taxon>Xylariomycetidae</taxon>
        <taxon>Xylariales</taxon>
        <taxon>Hypoxylaceae</taxon>
        <taxon>Hypoxylon</taxon>
    </lineage>
</organism>
<gene>
    <name evidence="1" type="ORF">F4820DRAFT_224146</name>
</gene>
<protein>
    <submittedName>
        <fullName evidence="1">Uncharacterized protein</fullName>
    </submittedName>
</protein>
<evidence type="ECO:0000313" key="1">
    <source>
        <dbReference type="EMBL" id="KAI4867132.1"/>
    </source>
</evidence>
<dbReference type="EMBL" id="MU393450">
    <property type="protein sequence ID" value="KAI4867132.1"/>
    <property type="molecule type" value="Genomic_DNA"/>
</dbReference>
<proteinExistence type="predicted"/>
<reference evidence="1 2" key="1">
    <citation type="journal article" date="2022" name="New Phytol.">
        <title>Ecological generalism drives hyperdiversity of secondary metabolite gene clusters in xylarialean endophytes.</title>
        <authorList>
            <person name="Franco M.E.E."/>
            <person name="Wisecaver J.H."/>
            <person name="Arnold A.E."/>
            <person name="Ju Y.M."/>
            <person name="Slot J.C."/>
            <person name="Ahrendt S."/>
            <person name="Moore L.P."/>
            <person name="Eastman K.E."/>
            <person name="Scott K."/>
            <person name="Konkel Z."/>
            <person name="Mondo S.J."/>
            <person name="Kuo A."/>
            <person name="Hayes R.D."/>
            <person name="Haridas S."/>
            <person name="Andreopoulos B."/>
            <person name="Riley R."/>
            <person name="LaButti K."/>
            <person name="Pangilinan J."/>
            <person name="Lipzen A."/>
            <person name="Amirebrahimi M."/>
            <person name="Yan J."/>
            <person name="Adam C."/>
            <person name="Keymanesh K."/>
            <person name="Ng V."/>
            <person name="Louie K."/>
            <person name="Northen T."/>
            <person name="Drula E."/>
            <person name="Henrissat B."/>
            <person name="Hsieh H.M."/>
            <person name="Youens-Clark K."/>
            <person name="Lutzoni F."/>
            <person name="Miadlikowska J."/>
            <person name="Eastwood D.C."/>
            <person name="Hamelin R.C."/>
            <person name="Grigoriev I.V."/>
            <person name="U'Ren J.M."/>
        </authorList>
    </citation>
    <scope>NUCLEOTIDE SEQUENCE [LARGE SCALE GENOMIC DNA]</scope>
    <source>
        <strain evidence="1 2">CBS 119005</strain>
    </source>
</reference>
<keyword evidence="2" id="KW-1185">Reference proteome</keyword>
<evidence type="ECO:0000313" key="2">
    <source>
        <dbReference type="Proteomes" id="UP001497700"/>
    </source>
</evidence>
<sequence>MVYYNYNLVKDELSLPAWLLIGAAGQIIVTLTAPRAFVFVPAAITFSVLLINFLAQALGITKNMYLKNTIPGRHTVLFPNEDGSRPEKLGDKPIAMFLVGIRSNSALGRLNPTYRRVQHYMDELYEDAETNRATNGYLGRTPDFLPQDFSSNNTLISISYWKTIDDLEAFARRPIHTKAFMYLVKAQTGDKPQETGVLHEVLYCPPGHWEGIYSNMNPWGLELLKWVKPKQKALQGPYIEHDLKVINGMWGRMGNKLKQAEAEQKAAEAGASM</sequence>
<name>A0ACB9Z6M9_9PEZI</name>
<comment type="caution">
    <text evidence="1">The sequence shown here is derived from an EMBL/GenBank/DDBJ whole genome shotgun (WGS) entry which is preliminary data.</text>
</comment>